<gene>
    <name evidence="7" type="ORF">ASEP1449_LOCUS8870</name>
</gene>
<keyword evidence="2 4" id="KW-0863">Zinc-finger</keyword>
<keyword evidence="1" id="KW-0479">Metal-binding</keyword>
<dbReference type="InterPro" id="IPR019787">
    <property type="entry name" value="Znf_PHD-finger"/>
</dbReference>
<sequence>MSVPERGSVESIASEKENSSKTRIKLRLVAPENPESPSSRPTPIYGVPPRSHRGVCATCFGERNEKAQNEPVLLCDGQGCSREYHLNCTTPLLTEVPSGKFYCPECENLGTTRELEKYFKFCEEARCNFSSSRMYVEHVLQKQLSGSGDTAESFESENSKTEQPEPTKGNKRGSTSDGKSSVKKKKRRKSGESNLDKVVSGTTGKSASEKKSSPDKQTKHPFPRSEVCDLARFHSNAMSDIESPFSHKKSKMKFEEDIVPSEELRPSFLVGRQVRLYCSFGNTYHVGRIVDWRKGSHTLRSSSDDEISDSDYFFGASTIAACEFLVRFQAGTDGRKRTVHHWIILEEHSIGITAGIIWGQRQKGRGMKGWKPAQILVRTSLELIPVRHLLEQKEGIWRTWALSLFFGESVHALLRLRDESVDFFSQSFCADRELKIASYTSSQQGSSSGRSNNRNEADDLAINLARVEHWEQQRIFKWHKMILQNPAHIRALTIVDESTLIPIGVSSLVRHSTHYDSVETEDDTVNSNVDTAHEPKLCMSIEQGIDRQWLAQKLGAVGDIEVSMDTLASFSCKPVSCLSSAISQLNK</sequence>
<dbReference type="Gene3D" id="3.30.40.10">
    <property type="entry name" value="Zinc/RING finger domain, C3HC4 (zinc finger)"/>
    <property type="match status" value="1"/>
</dbReference>
<organism evidence="7">
    <name type="scientific">Attheya septentrionalis</name>
    <dbReference type="NCBI Taxonomy" id="420275"/>
    <lineage>
        <taxon>Eukaryota</taxon>
        <taxon>Sar</taxon>
        <taxon>Stramenopiles</taxon>
        <taxon>Ochrophyta</taxon>
        <taxon>Bacillariophyta</taxon>
        <taxon>Coscinodiscophyceae</taxon>
        <taxon>Chaetocerotophycidae</taxon>
        <taxon>Chaetocerotales</taxon>
        <taxon>Attheyaceae</taxon>
        <taxon>Attheya</taxon>
    </lineage>
</organism>
<evidence type="ECO:0000259" key="6">
    <source>
        <dbReference type="PROSITE" id="PS50016"/>
    </source>
</evidence>
<feature type="region of interest" description="Disordered" evidence="5">
    <location>
        <begin position="1"/>
        <end position="45"/>
    </location>
</feature>
<accession>A0A7S2UGX8</accession>
<feature type="region of interest" description="Disordered" evidence="5">
    <location>
        <begin position="144"/>
        <end position="224"/>
    </location>
</feature>
<dbReference type="InterPro" id="IPR001965">
    <property type="entry name" value="Znf_PHD"/>
</dbReference>
<reference evidence="7" key="1">
    <citation type="submission" date="2021-01" db="EMBL/GenBank/DDBJ databases">
        <authorList>
            <person name="Corre E."/>
            <person name="Pelletier E."/>
            <person name="Niang G."/>
            <person name="Scheremetjew M."/>
            <person name="Finn R."/>
            <person name="Kale V."/>
            <person name="Holt S."/>
            <person name="Cochrane G."/>
            <person name="Meng A."/>
            <person name="Brown T."/>
            <person name="Cohen L."/>
        </authorList>
    </citation>
    <scope>NUCLEOTIDE SEQUENCE</scope>
    <source>
        <strain evidence="7">CCMP2084</strain>
    </source>
</reference>
<feature type="domain" description="PHD-type" evidence="6">
    <location>
        <begin position="53"/>
        <end position="109"/>
    </location>
</feature>
<dbReference type="GO" id="GO:0008270">
    <property type="term" value="F:zinc ion binding"/>
    <property type="evidence" value="ECO:0007669"/>
    <property type="project" value="UniProtKB-KW"/>
</dbReference>
<evidence type="ECO:0000256" key="3">
    <source>
        <dbReference type="ARBA" id="ARBA00022833"/>
    </source>
</evidence>
<dbReference type="PROSITE" id="PS50016">
    <property type="entry name" value="ZF_PHD_2"/>
    <property type="match status" value="1"/>
</dbReference>
<dbReference type="InterPro" id="IPR013083">
    <property type="entry name" value="Znf_RING/FYVE/PHD"/>
</dbReference>
<dbReference type="InterPro" id="IPR011011">
    <property type="entry name" value="Znf_FYVE_PHD"/>
</dbReference>
<evidence type="ECO:0000256" key="5">
    <source>
        <dbReference type="SAM" id="MobiDB-lite"/>
    </source>
</evidence>
<keyword evidence="3" id="KW-0862">Zinc</keyword>
<dbReference type="PROSITE" id="PS01359">
    <property type="entry name" value="ZF_PHD_1"/>
    <property type="match status" value="1"/>
</dbReference>
<dbReference type="SMART" id="SM00249">
    <property type="entry name" value="PHD"/>
    <property type="match status" value="1"/>
</dbReference>
<dbReference type="InterPro" id="IPR019786">
    <property type="entry name" value="Zinc_finger_PHD-type_CS"/>
</dbReference>
<evidence type="ECO:0000256" key="2">
    <source>
        <dbReference type="ARBA" id="ARBA00022771"/>
    </source>
</evidence>
<dbReference type="EMBL" id="HBHQ01013342">
    <property type="protein sequence ID" value="CAD9817038.1"/>
    <property type="molecule type" value="Transcribed_RNA"/>
</dbReference>
<evidence type="ECO:0000313" key="7">
    <source>
        <dbReference type="EMBL" id="CAD9817038.1"/>
    </source>
</evidence>
<name>A0A7S2UGX8_9STRA</name>
<dbReference type="AlphaFoldDB" id="A0A7S2UGX8"/>
<feature type="compositionally biased region" description="Basic and acidic residues" evidence="5">
    <location>
        <begin position="207"/>
        <end position="218"/>
    </location>
</feature>
<evidence type="ECO:0000256" key="4">
    <source>
        <dbReference type="PROSITE-ProRule" id="PRU00146"/>
    </source>
</evidence>
<dbReference type="SUPFAM" id="SSF57903">
    <property type="entry name" value="FYVE/PHD zinc finger"/>
    <property type="match status" value="1"/>
</dbReference>
<protein>
    <recommendedName>
        <fullName evidence="6">PHD-type domain-containing protein</fullName>
    </recommendedName>
</protein>
<dbReference type="Pfam" id="PF00628">
    <property type="entry name" value="PHD"/>
    <property type="match status" value="1"/>
</dbReference>
<evidence type="ECO:0000256" key="1">
    <source>
        <dbReference type="ARBA" id="ARBA00022723"/>
    </source>
</evidence>
<proteinExistence type="predicted"/>